<organism evidence="6 7">
    <name type="scientific">Jaminaea rosea</name>
    <dbReference type="NCBI Taxonomy" id="1569628"/>
    <lineage>
        <taxon>Eukaryota</taxon>
        <taxon>Fungi</taxon>
        <taxon>Dikarya</taxon>
        <taxon>Basidiomycota</taxon>
        <taxon>Ustilaginomycotina</taxon>
        <taxon>Exobasidiomycetes</taxon>
        <taxon>Microstromatales</taxon>
        <taxon>Microstromatales incertae sedis</taxon>
        <taxon>Jaminaea</taxon>
    </lineage>
</organism>
<evidence type="ECO:0000313" key="6">
    <source>
        <dbReference type="EMBL" id="PWN29355.1"/>
    </source>
</evidence>
<keyword evidence="7" id="KW-1185">Reference proteome</keyword>
<dbReference type="GO" id="GO:0006508">
    <property type="term" value="P:proteolysis"/>
    <property type="evidence" value="ECO:0007669"/>
    <property type="project" value="UniProtKB-KW"/>
</dbReference>
<dbReference type="GO" id="GO:0000338">
    <property type="term" value="P:protein deneddylation"/>
    <property type="evidence" value="ECO:0007669"/>
    <property type="project" value="TreeGrafter"/>
</dbReference>
<dbReference type="EMBL" id="KZ819663">
    <property type="protein sequence ID" value="PWN29355.1"/>
    <property type="molecule type" value="Genomic_DNA"/>
</dbReference>
<accession>A0A316V1Q9</accession>
<name>A0A316V1Q9_9BASI</name>
<keyword evidence="4" id="KW-0788">Thiol protease</keyword>
<dbReference type="GeneID" id="37025009"/>
<sequence>MSRRDDPDRIVLDYGDCTLRRSDIETVAEGQWINDAVISFYYELLTSQLKSEGSEGVITCTFWQPPAVEILCSLAKEELGPQSSPLFPSDLSKDACIVLPISDRYDVALKDNDGGRVVGTHWSLLVVRRLDNPNEDGATRWISTHYDSSMPSRNVSAAREVSRRLQLLAGEDIGRREADVSENASLPRQEGASDCGLYPLLIADGIARHQQALYGSDKTNFSLTAPQDLFDESIRQLTPSLVRSFRLSLYAWLLRWASEEDKGETKAASGAFEHIEQAPEHIPRHFP</sequence>
<dbReference type="GO" id="GO:0008234">
    <property type="term" value="F:cysteine-type peptidase activity"/>
    <property type="evidence" value="ECO:0007669"/>
    <property type="project" value="UniProtKB-KW"/>
</dbReference>
<keyword evidence="2" id="KW-0645">Protease</keyword>
<dbReference type="Proteomes" id="UP000245884">
    <property type="component" value="Unassembled WGS sequence"/>
</dbReference>
<comment type="similarity">
    <text evidence="1">Belongs to the peptidase C48 family.</text>
</comment>
<dbReference type="PANTHER" id="PTHR46468:SF1">
    <property type="entry name" value="SENTRIN-SPECIFIC PROTEASE 8"/>
    <property type="match status" value="1"/>
</dbReference>
<dbReference type="GO" id="GO:0019784">
    <property type="term" value="F:deNEDDylase activity"/>
    <property type="evidence" value="ECO:0007669"/>
    <property type="project" value="InterPro"/>
</dbReference>
<gene>
    <name evidence="6" type="ORF">BDZ90DRAFT_106301</name>
</gene>
<reference evidence="6 7" key="1">
    <citation type="journal article" date="2018" name="Mol. Biol. Evol.">
        <title>Broad Genomic Sampling Reveals a Smut Pathogenic Ancestry of the Fungal Clade Ustilaginomycotina.</title>
        <authorList>
            <person name="Kijpornyongpan T."/>
            <person name="Mondo S.J."/>
            <person name="Barry K."/>
            <person name="Sandor L."/>
            <person name="Lee J."/>
            <person name="Lipzen A."/>
            <person name="Pangilinan J."/>
            <person name="LaButti K."/>
            <person name="Hainaut M."/>
            <person name="Henrissat B."/>
            <person name="Grigoriev I.V."/>
            <person name="Spatafora J.W."/>
            <person name="Aime M.C."/>
        </authorList>
    </citation>
    <scope>NUCLEOTIDE SEQUENCE [LARGE SCALE GENOMIC DNA]</scope>
    <source>
        <strain evidence="6 7">MCA 5214</strain>
    </source>
</reference>
<evidence type="ECO:0000256" key="3">
    <source>
        <dbReference type="ARBA" id="ARBA00022801"/>
    </source>
</evidence>
<dbReference type="RefSeq" id="XP_025363967.1">
    <property type="nucleotide sequence ID" value="XM_025503186.1"/>
</dbReference>
<dbReference type="PANTHER" id="PTHR46468">
    <property type="entry name" value="SENTRIN-SPECIFIC PROTEASE 8"/>
    <property type="match status" value="1"/>
</dbReference>
<dbReference type="InterPro" id="IPR044613">
    <property type="entry name" value="Nep1/2-like"/>
</dbReference>
<dbReference type="OrthoDB" id="3362079at2759"/>
<evidence type="ECO:0000256" key="4">
    <source>
        <dbReference type="ARBA" id="ARBA00022807"/>
    </source>
</evidence>
<evidence type="ECO:0000256" key="2">
    <source>
        <dbReference type="ARBA" id="ARBA00022670"/>
    </source>
</evidence>
<feature type="domain" description="Ubiquitin-like protease family profile" evidence="5">
    <location>
        <begin position="17"/>
        <end position="206"/>
    </location>
</feature>
<dbReference type="InterPro" id="IPR038765">
    <property type="entry name" value="Papain-like_cys_pep_sf"/>
</dbReference>
<keyword evidence="3" id="KW-0378">Hydrolase</keyword>
<dbReference type="SUPFAM" id="SSF54001">
    <property type="entry name" value="Cysteine proteinases"/>
    <property type="match status" value="1"/>
</dbReference>
<evidence type="ECO:0000313" key="7">
    <source>
        <dbReference type="Proteomes" id="UP000245884"/>
    </source>
</evidence>
<dbReference type="Gene3D" id="3.40.395.10">
    <property type="entry name" value="Adenoviral Proteinase, Chain A"/>
    <property type="match status" value="1"/>
</dbReference>
<evidence type="ECO:0000256" key="1">
    <source>
        <dbReference type="ARBA" id="ARBA00005234"/>
    </source>
</evidence>
<protein>
    <submittedName>
        <fullName evidence="6">Cysteine proteinase</fullName>
    </submittedName>
</protein>
<dbReference type="PROSITE" id="PS50600">
    <property type="entry name" value="ULP_PROTEASE"/>
    <property type="match status" value="1"/>
</dbReference>
<dbReference type="AlphaFoldDB" id="A0A316V1Q9"/>
<proteinExistence type="inferred from homology"/>
<dbReference type="STRING" id="1569628.A0A316V1Q9"/>
<dbReference type="InterPro" id="IPR003653">
    <property type="entry name" value="Peptidase_C48_C"/>
</dbReference>
<evidence type="ECO:0000259" key="5">
    <source>
        <dbReference type="PROSITE" id="PS50600"/>
    </source>
</evidence>